<name>A0A347ZWC8_9CHLR</name>
<dbReference type="SUPFAM" id="SSF52540">
    <property type="entry name" value="P-loop containing nucleoside triphosphate hydrolases"/>
    <property type="match status" value="1"/>
</dbReference>
<dbReference type="EMBL" id="QUMS01000005">
    <property type="protein sequence ID" value="REG05351.1"/>
    <property type="molecule type" value="Genomic_DNA"/>
</dbReference>
<proteinExistence type="inferred from homology"/>
<sequence>MNNQQSAVELNAIGKVFRSHTIFEDIDLTIPQGSITGISGPNGAGKSMLLRIICGLVQPTNGQVSVFGQRIGRDADFPARTGALIDAPGFVPNWSAEKNLRMLAEINGKVNAATVAEALSIVGLAENSHQPVRTFSVGMQKRLGIAQAILDKPDLLLLDEPTDSIDQDGWRGIYEYLIELKDKGTAILLTSNKLDEINILCDQAYLLKDKKLTPVPIQ</sequence>
<dbReference type="AlphaFoldDB" id="A0A347ZWC8"/>
<dbReference type="PROSITE" id="PS00211">
    <property type="entry name" value="ABC_TRANSPORTER_1"/>
    <property type="match status" value="1"/>
</dbReference>
<reference evidence="6 7" key="1">
    <citation type="submission" date="2018-08" db="EMBL/GenBank/DDBJ databases">
        <title>Genomic Encyclopedia of Type Strains, Phase IV (KMG-IV): sequencing the most valuable type-strain genomes for metagenomic binning, comparative biology and taxonomic classification.</title>
        <authorList>
            <person name="Goeker M."/>
        </authorList>
    </citation>
    <scope>NUCLEOTIDE SEQUENCE [LARGE SCALE GENOMIC DNA]</scope>
    <source>
        <strain evidence="6 7">DSM 23923</strain>
    </source>
</reference>
<accession>A0A347ZWC8</accession>
<dbReference type="RefSeq" id="WP_116226021.1">
    <property type="nucleotide sequence ID" value="NZ_AP018437.1"/>
</dbReference>
<evidence type="ECO:0000256" key="3">
    <source>
        <dbReference type="ARBA" id="ARBA00022741"/>
    </source>
</evidence>
<keyword evidence="7" id="KW-1185">Reference proteome</keyword>
<evidence type="ECO:0000256" key="1">
    <source>
        <dbReference type="ARBA" id="ARBA00005417"/>
    </source>
</evidence>
<dbReference type="PANTHER" id="PTHR43335">
    <property type="entry name" value="ABC TRANSPORTER, ATP-BINDING PROTEIN"/>
    <property type="match status" value="1"/>
</dbReference>
<dbReference type="InterPro" id="IPR003593">
    <property type="entry name" value="AAA+_ATPase"/>
</dbReference>
<keyword evidence="2" id="KW-0813">Transport</keyword>
<dbReference type="Pfam" id="PF00005">
    <property type="entry name" value="ABC_tran"/>
    <property type="match status" value="1"/>
</dbReference>
<keyword evidence="4 6" id="KW-0067">ATP-binding</keyword>
<dbReference type="InterPro" id="IPR027417">
    <property type="entry name" value="P-loop_NTPase"/>
</dbReference>
<comment type="caution">
    <text evidence="6">The sequence shown here is derived from an EMBL/GenBank/DDBJ whole genome shotgun (WGS) entry which is preliminary data.</text>
</comment>
<dbReference type="Gene3D" id="3.40.50.300">
    <property type="entry name" value="P-loop containing nucleotide triphosphate hydrolases"/>
    <property type="match status" value="1"/>
</dbReference>
<protein>
    <submittedName>
        <fullName evidence="6">ABC-2 type transport system ATP-binding protein</fullName>
    </submittedName>
</protein>
<evidence type="ECO:0000259" key="5">
    <source>
        <dbReference type="PROSITE" id="PS50893"/>
    </source>
</evidence>
<gene>
    <name evidence="6" type="ORF">DFR64_2751</name>
</gene>
<comment type="similarity">
    <text evidence="1">Belongs to the ABC transporter superfamily.</text>
</comment>
<dbReference type="InterPro" id="IPR017871">
    <property type="entry name" value="ABC_transporter-like_CS"/>
</dbReference>
<evidence type="ECO:0000256" key="2">
    <source>
        <dbReference type="ARBA" id="ARBA00022448"/>
    </source>
</evidence>
<organism evidence="6 7">
    <name type="scientific">Pelolinea submarina</name>
    <dbReference type="NCBI Taxonomy" id="913107"/>
    <lineage>
        <taxon>Bacteria</taxon>
        <taxon>Bacillati</taxon>
        <taxon>Chloroflexota</taxon>
        <taxon>Anaerolineae</taxon>
        <taxon>Anaerolineales</taxon>
        <taxon>Anaerolineaceae</taxon>
        <taxon>Pelolinea</taxon>
    </lineage>
</organism>
<evidence type="ECO:0000313" key="7">
    <source>
        <dbReference type="Proteomes" id="UP000256388"/>
    </source>
</evidence>
<dbReference type="Proteomes" id="UP000256388">
    <property type="component" value="Unassembled WGS sequence"/>
</dbReference>
<dbReference type="PANTHER" id="PTHR43335:SF4">
    <property type="entry name" value="ABC TRANSPORTER, ATP-BINDING PROTEIN"/>
    <property type="match status" value="1"/>
</dbReference>
<dbReference type="OrthoDB" id="9809205at2"/>
<dbReference type="SMART" id="SM00382">
    <property type="entry name" value="AAA"/>
    <property type="match status" value="1"/>
</dbReference>
<dbReference type="GO" id="GO:0005524">
    <property type="term" value="F:ATP binding"/>
    <property type="evidence" value="ECO:0007669"/>
    <property type="project" value="UniProtKB-KW"/>
</dbReference>
<dbReference type="GO" id="GO:0016887">
    <property type="term" value="F:ATP hydrolysis activity"/>
    <property type="evidence" value="ECO:0007669"/>
    <property type="project" value="InterPro"/>
</dbReference>
<feature type="domain" description="ABC transporter" evidence="5">
    <location>
        <begin position="8"/>
        <end position="217"/>
    </location>
</feature>
<evidence type="ECO:0000313" key="6">
    <source>
        <dbReference type="EMBL" id="REG05351.1"/>
    </source>
</evidence>
<keyword evidence="3" id="KW-0547">Nucleotide-binding</keyword>
<dbReference type="InterPro" id="IPR003439">
    <property type="entry name" value="ABC_transporter-like_ATP-bd"/>
</dbReference>
<dbReference type="PROSITE" id="PS50893">
    <property type="entry name" value="ABC_TRANSPORTER_2"/>
    <property type="match status" value="1"/>
</dbReference>
<evidence type="ECO:0000256" key="4">
    <source>
        <dbReference type="ARBA" id="ARBA00022840"/>
    </source>
</evidence>